<keyword evidence="4" id="KW-1185">Reference proteome</keyword>
<evidence type="ECO:0000313" key="3">
    <source>
        <dbReference type="EMBL" id="PMS30299.1"/>
    </source>
</evidence>
<evidence type="ECO:0000313" key="4">
    <source>
        <dbReference type="Proteomes" id="UP000235659"/>
    </source>
</evidence>
<organism evidence="2 5">
    <name type="scientific">Paraburkholderia rhynchosiae</name>
    <dbReference type="NCBI Taxonomy" id="487049"/>
    <lineage>
        <taxon>Bacteria</taxon>
        <taxon>Pseudomonadati</taxon>
        <taxon>Pseudomonadota</taxon>
        <taxon>Betaproteobacteria</taxon>
        <taxon>Burkholderiales</taxon>
        <taxon>Burkholderiaceae</taxon>
        <taxon>Paraburkholderia</taxon>
    </lineage>
</organism>
<proteinExistence type="predicted"/>
<dbReference type="InterPro" id="IPR014976">
    <property type="entry name" value="AbpA_HamA_C"/>
</dbReference>
<protein>
    <recommendedName>
        <fullName evidence="1">Anti-bacteriophage protein A/HamA C-terminal domain-containing protein</fullName>
    </recommendedName>
</protein>
<evidence type="ECO:0000259" key="1">
    <source>
        <dbReference type="Pfam" id="PF08878"/>
    </source>
</evidence>
<dbReference type="OrthoDB" id="9834465at2"/>
<evidence type="ECO:0000313" key="2">
    <source>
        <dbReference type="EMBL" id="CAB3690622.1"/>
    </source>
</evidence>
<reference evidence="2 5" key="2">
    <citation type="submission" date="2020-04" db="EMBL/GenBank/DDBJ databases">
        <authorList>
            <person name="De Canck E."/>
        </authorList>
    </citation>
    <scope>NUCLEOTIDE SEQUENCE [LARGE SCALE GENOMIC DNA]</scope>
    <source>
        <strain evidence="2 5">LMG 27174</strain>
    </source>
</reference>
<dbReference type="RefSeq" id="WP_102632952.1">
    <property type="nucleotide sequence ID" value="NZ_CADIJZ010000010.1"/>
</dbReference>
<reference evidence="3 4" key="1">
    <citation type="submission" date="2018-01" db="EMBL/GenBank/DDBJ databases">
        <title>Whole genome analyses suggest that Burkholderia sensu lato contains two further novel genera in the rhizoxinica-symbiotica group Mycetohabitans gen. nov., and Trinickia gen. nov.: implications for the evolution of diazotrophy and nodulation in the Burkholderiaceae.</title>
        <authorList>
            <person name="Estrada-de los Santos P."/>
            <person name="Palmer M."/>
            <person name="Chavez-Ramirez B."/>
            <person name="Beukes C."/>
            <person name="Steenkamp E.T."/>
            <person name="Hirsch A.M."/>
            <person name="Manyaka P."/>
            <person name="Maluk M."/>
            <person name="Lafos M."/>
            <person name="Crook M."/>
            <person name="Gross E."/>
            <person name="Simon M.F."/>
            <person name="Bueno dos Reis Junior F."/>
            <person name="Poole P.S."/>
            <person name="Venter S.N."/>
            <person name="James E.K."/>
        </authorList>
    </citation>
    <scope>NUCLEOTIDE SEQUENCE [LARGE SCALE GENOMIC DNA]</scope>
    <source>
        <strain evidence="3 4">WSM 3937</strain>
    </source>
</reference>
<name>A0A2N7WLH6_9BURK</name>
<dbReference type="AlphaFoldDB" id="A0A2N7WLH6"/>
<sequence>MLKRYVAQEMVLATTGSGVTAIRDGYRTVLADDFKSYSLGRYLTGQLTQHYRTLDGIASDFKSGNSHLEALLGMIAPIPTVASFQNSHCGEIAAAQFVEDVLGYRRLYSKLTLISSENTNAHKMDGLFVKTDCAPYEYLFVEAKSSILPTEATKSKTHRSGILTQMVNSLHKYHDEDPRFEFSRIRDNLQSSFDGNEAKVINTDLTPPGPDNLKFIGVSVTNASTVNTGDDDFILSKHCNTNFNYYALVVTDLAELAKDAYGRWFKIKAAAA</sequence>
<accession>A0A2N7WLH6</accession>
<dbReference type="Proteomes" id="UP000235659">
    <property type="component" value="Unassembled WGS sequence"/>
</dbReference>
<feature type="domain" description="Anti-bacteriophage protein A/HamA C-terminal" evidence="1">
    <location>
        <begin position="33"/>
        <end position="259"/>
    </location>
</feature>
<dbReference type="EMBL" id="PNXY01000009">
    <property type="protein sequence ID" value="PMS30299.1"/>
    <property type="molecule type" value="Genomic_DNA"/>
</dbReference>
<dbReference type="EMBL" id="CADIJZ010000010">
    <property type="protein sequence ID" value="CAB3690622.1"/>
    <property type="molecule type" value="Genomic_DNA"/>
</dbReference>
<dbReference type="Pfam" id="PF08878">
    <property type="entry name" value="HamA"/>
    <property type="match status" value="1"/>
</dbReference>
<gene>
    <name evidence="3" type="ORF">C0Z16_15210</name>
    <name evidence="2" type="ORF">LMG27174_03149</name>
</gene>
<evidence type="ECO:0000313" key="5">
    <source>
        <dbReference type="Proteomes" id="UP000494205"/>
    </source>
</evidence>
<dbReference type="Proteomes" id="UP000494205">
    <property type="component" value="Unassembled WGS sequence"/>
</dbReference>